<reference evidence="1" key="1">
    <citation type="submission" date="2023-06" db="EMBL/GenBank/DDBJ databases">
        <title>Robiginitalea aurantiacus sp. nov. and Algoriphagus sediminis sp. nov., isolated from coastal sediment.</title>
        <authorList>
            <person name="Zhou Z.Y."/>
            <person name="An J."/>
            <person name="Jia Y.W."/>
            <person name="Du Z.J."/>
        </authorList>
    </citation>
    <scope>NUCLEOTIDE SEQUENCE</scope>
    <source>
        <strain evidence="1">C2-7</strain>
    </source>
</reference>
<dbReference type="Gene3D" id="2.60.40.10">
    <property type="entry name" value="Immunoglobulins"/>
    <property type="match status" value="1"/>
</dbReference>
<dbReference type="RefSeq" id="WP_290000616.1">
    <property type="nucleotide sequence ID" value="NZ_JAUEPH010000005.1"/>
</dbReference>
<organism evidence="1 2">
    <name type="scientific">Algoriphagus sediminis</name>
    <dbReference type="NCBI Taxonomy" id="3057113"/>
    <lineage>
        <taxon>Bacteria</taxon>
        <taxon>Pseudomonadati</taxon>
        <taxon>Bacteroidota</taxon>
        <taxon>Cytophagia</taxon>
        <taxon>Cytophagales</taxon>
        <taxon>Cyclobacteriaceae</taxon>
        <taxon>Algoriphagus</taxon>
    </lineage>
</organism>
<dbReference type="InterPro" id="IPR026444">
    <property type="entry name" value="Secre_tail"/>
</dbReference>
<dbReference type="Proteomes" id="UP001171916">
    <property type="component" value="Unassembled WGS sequence"/>
</dbReference>
<comment type="caution">
    <text evidence="1">The sequence shown here is derived from an EMBL/GenBank/DDBJ whole genome shotgun (WGS) entry which is preliminary data.</text>
</comment>
<keyword evidence="2" id="KW-1185">Reference proteome</keyword>
<accession>A0ABT7YE86</accession>
<dbReference type="EMBL" id="JAUEPH010000005">
    <property type="protein sequence ID" value="MDN3204833.1"/>
    <property type="molecule type" value="Genomic_DNA"/>
</dbReference>
<proteinExistence type="predicted"/>
<protein>
    <submittedName>
        <fullName evidence="1">T9SS type A sorting domain-containing protein</fullName>
    </submittedName>
</protein>
<dbReference type="InterPro" id="IPR013783">
    <property type="entry name" value="Ig-like_fold"/>
</dbReference>
<evidence type="ECO:0000313" key="1">
    <source>
        <dbReference type="EMBL" id="MDN3204833.1"/>
    </source>
</evidence>
<name>A0ABT7YE86_9BACT</name>
<evidence type="ECO:0000313" key="2">
    <source>
        <dbReference type="Proteomes" id="UP001171916"/>
    </source>
</evidence>
<sequence>MFSCLAIYGQDINSFRTINSGNFSDIGIWETFDGFTWNPAVSTPNSTNDIYIDQTHTLNLLGDQSVKSLFINAETGAGEKLNLNGNALEVFGTLQAFSGAAPGTPSGTWNSINWIGNSIDSRIIFKGNSRTIIPNGAWSGFATQSRYTVIFDPGNGEVLTIEEPIKSMRFIFRSGTVIQKIDTSVNPATCPTLSFNSENSFGTDDFGDLIIEGGAIFISECDEDIVFRSNTRSASLFEIRDGGELILEGDNPAMEVVQYVLDGKVTFAAGITAKSFIDKSFPTSSFANNFHDLELRSSQNLALPGNLSITGDLIQSSTGNFDFASTNLEFTGSGEQRVIGFPLIVFNLSLDKANGEVSLEQDLTVLSNLQMLSGGLNLNQNSLSINLLGTGGLDYSGGYWRDLADFTYFQIPGTLTASNFTLPFLDQFQGGIRKIQLLGSGPTGNLTVNFTEFLGADTDPQFDDSDGTTILYRLFSYFQFSGLTPSSDVIEMRISGDELIVNDVDDLRIVGTGYAAPGTNLPGIDPIELWARRSISYQDLEGPNFTIGSFRTLSILPVTWLGVETQISKRGTFVEWEVASEKDNEKFEIYRSDDGKGEWSKIGETASLGDSNNPRIYTFLDSTRLKFQHAYYQIRQIDFDGKDSWSEVILSEKVPTPNLQINPNPYHSGKISIVVPGLSENETIYFSIIGIGGQMIKEGNGTLKFLEDYMTALPQGLYIIKVHSSTSSYLTRWIKR</sequence>
<dbReference type="NCBIfam" id="TIGR04183">
    <property type="entry name" value="Por_Secre_tail"/>
    <property type="match status" value="1"/>
</dbReference>
<gene>
    <name evidence="1" type="ORF">QVH07_11775</name>
</gene>